<evidence type="ECO:0000256" key="2">
    <source>
        <dbReference type="ARBA" id="ARBA00010110"/>
    </source>
</evidence>
<dbReference type="PANTHER" id="PTHR43057">
    <property type="entry name" value="ARSENITE EFFLUX TRANSPORTER"/>
    <property type="match status" value="1"/>
</dbReference>
<evidence type="ECO:0000256" key="8">
    <source>
        <dbReference type="ARBA" id="ARBA00023136"/>
    </source>
</evidence>
<dbReference type="InterPro" id="IPR002657">
    <property type="entry name" value="BilAc:Na_symport/Acr3"/>
</dbReference>
<dbReference type="EMBL" id="CP009248">
    <property type="protein sequence ID" value="APT91294.1"/>
    <property type="molecule type" value="Genomic_DNA"/>
</dbReference>
<proteinExistence type="inferred from homology"/>
<dbReference type="GO" id="GO:0046685">
    <property type="term" value="P:response to arsenic-containing substance"/>
    <property type="evidence" value="ECO:0007669"/>
    <property type="project" value="UniProtKB-KW"/>
</dbReference>
<name>A0A1L7CZN7_9CORY</name>
<feature type="transmembrane region" description="Helical" evidence="10">
    <location>
        <begin position="317"/>
        <end position="337"/>
    </location>
</feature>
<dbReference type="PIRSF" id="PIRSF005508">
    <property type="entry name" value="Acr3"/>
    <property type="match status" value="1"/>
</dbReference>
<comment type="similarity">
    <text evidence="2 9">Belongs to the arsenical resistance-3 (ACR3) (TC 2.A.59) family.</text>
</comment>
<dbReference type="InterPro" id="IPR038770">
    <property type="entry name" value="Na+/solute_symporter_sf"/>
</dbReference>
<dbReference type="InterPro" id="IPR004706">
    <property type="entry name" value="Arsenical-R_Acr3"/>
</dbReference>
<evidence type="ECO:0000256" key="10">
    <source>
        <dbReference type="SAM" id="Phobius"/>
    </source>
</evidence>
<feature type="transmembrane region" description="Helical" evidence="10">
    <location>
        <begin position="289"/>
        <end position="311"/>
    </location>
</feature>
<evidence type="ECO:0000256" key="6">
    <source>
        <dbReference type="ARBA" id="ARBA00022849"/>
    </source>
</evidence>
<evidence type="ECO:0000313" key="11">
    <source>
        <dbReference type="EMBL" id="APT91294.1"/>
    </source>
</evidence>
<feature type="transmembrane region" description="Helical" evidence="10">
    <location>
        <begin position="255"/>
        <end position="277"/>
    </location>
</feature>
<evidence type="ECO:0000313" key="12">
    <source>
        <dbReference type="Proteomes" id="UP000185469"/>
    </source>
</evidence>
<reference evidence="11 12" key="1">
    <citation type="submission" date="2014-08" db="EMBL/GenBank/DDBJ databases">
        <title>Complete genome sequence of Corynebacterium sphenisci CECT 5990(T) (=DSM 44792(T)), isolated from healthy wild penguins.</title>
        <authorList>
            <person name="Ruckert C."/>
            <person name="Albersmeier A."/>
            <person name="Winkler A."/>
            <person name="Kalinowski J."/>
        </authorList>
    </citation>
    <scope>NUCLEOTIDE SEQUENCE [LARGE SCALE GENOMIC DNA]</scope>
    <source>
        <strain evidence="11 12">DSM 44792</strain>
    </source>
</reference>
<gene>
    <name evidence="11" type="ORF">CSPHI_10105</name>
</gene>
<dbReference type="GO" id="GO:0015105">
    <property type="term" value="F:arsenite transmembrane transporter activity"/>
    <property type="evidence" value="ECO:0007669"/>
    <property type="project" value="TreeGrafter"/>
</dbReference>
<keyword evidence="6" id="KW-0059">Arsenical resistance</keyword>
<dbReference type="STRING" id="1437874.CSPHI_10105"/>
<protein>
    <submittedName>
        <fullName evidence="11">Arsenic transporter</fullName>
    </submittedName>
</protein>
<keyword evidence="5 9" id="KW-0812">Transmembrane</keyword>
<evidence type="ECO:0000256" key="7">
    <source>
        <dbReference type="ARBA" id="ARBA00022989"/>
    </source>
</evidence>
<evidence type="ECO:0000256" key="1">
    <source>
        <dbReference type="ARBA" id="ARBA00004651"/>
    </source>
</evidence>
<comment type="subcellular location">
    <subcellularLocation>
        <location evidence="1 9">Cell membrane</location>
        <topology evidence="1 9">Multi-pass membrane protein</topology>
    </subcellularLocation>
</comment>
<keyword evidence="7 9" id="KW-1133">Transmembrane helix</keyword>
<keyword evidence="3 9" id="KW-0813">Transport</keyword>
<dbReference type="GO" id="GO:0005886">
    <property type="term" value="C:plasma membrane"/>
    <property type="evidence" value="ECO:0007669"/>
    <property type="project" value="UniProtKB-SubCell"/>
</dbReference>
<dbReference type="NCBIfam" id="TIGR00832">
    <property type="entry name" value="acr3"/>
    <property type="match status" value="1"/>
</dbReference>
<dbReference type="AlphaFoldDB" id="A0A1L7CZN7"/>
<keyword evidence="8 9" id="KW-0472">Membrane</keyword>
<keyword evidence="12" id="KW-1185">Reference proteome</keyword>
<dbReference type="Gene3D" id="1.20.1530.20">
    <property type="match status" value="1"/>
</dbReference>
<feature type="transmembrane region" description="Helical" evidence="10">
    <location>
        <begin position="141"/>
        <end position="163"/>
    </location>
</feature>
<sequence length="353" mass="37077">MPPMPMLSLLDRLLPLWILAAMAAGLVLGRAAPGIGAAAEAIQVAGVSLPIALGLFAMMYPVLAKVRYDRIGRITADRRLMGLSLTLNWVLGPALMFALAWLLLPDLPAFRTGVIIVGLARCIAMVLIWNDLARGCRETAAVLVAVNSVFQIAAFAGLGWFYLVALPGWLGLPAADAEVGFSTAAIAGSVLVFLGVPLAAGYLGRRIGEARRGREWYEGRFLPAVGPWALYGLLFTVVMLFALQGEAILAAPADVARIAAPLLAYFLLMFALATVAAKVAGLGYGDNAAVSFTAAGNNFELAIAVCIGTFGVTSGQALAGVVGPLIEVPVLLALVYAMRALGARWYRGENEPR</sequence>
<feature type="transmembrane region" description="Helical" evidence="10">
    <location>
        <begin position="110"/>
        <end position="129"/>
    </location>
</feature>
<dbReference type="Pfam" id="PF01758">
    <property type="entry name" value="SBF"/>
    <property type="match status" value="1"/>
</dbReference>
<dbReference type="GO" id="GO:0015104">
    <property type="term" value="F:antimonite transmembrane transporter activity"/>
    <property type="evidence" value="ECO:0007669"/>
    <property type="project" value="TreeGrafter"/>
</dbReference>
<dbReference type="Proteomes" id="UP000185469">
    <property type="component" value="Chromosome"/>
</dbReference>
<accession>A0A1L7CZN7</accession>
<evidence type="ECO:0000256" key="3">
    <source>
        <dbReference type="ARBA" id="ARBA00022448"/>
    </source>
</evidence>
<evidence type="ECO:0000256" key="9">
    <source>
        <dbReference type="PIRNR" id="PIRNR005508"/>
    </source>
</evidence>
<feature type="transmembrane region" description="Helical" evidence="10">
    <location>
        <begin position="183"/>
        <end position="203"/>
    </location>
</feature>
<dbReference type="FunFam" id="1.20.1530.20:FF:000009">
    <property type="entry name" value="Arsenite transporter, ACR3 family"/>
    <property type="match status" value="1"/>
</dbReference>
<dbReference type="GO" id="GO:0015297">
    <property type="term" value="F:antiporter activity"/>
    <property type="evidence" value="ECO:0007669"/>
    <property type="project" value="UniProtKB-UniRule"/>
</dbReference>
<evidence type="ECO:0000256" key="5">
    <source>
        <dbReference type="ARBA" id="ARBA00022692"/>
    </source>
</evidence>
<dbReference type="PANTHER" id="PTHR43057:SF1">
    <property type="entry name" value="ARSENICAL-RESISTANCE PROTEIN 3"/>
    <property type="match status" value="1"/>
</dbReference>
<keyword evidence="4 9" id="KW-1003">Cell membrane</keyword>
<feature type="transmembrane region" description="Helical" evidence="10">
    <location>
        <begin position="41"/>
        <end position="63"/>
    </location>
</feature>
<feature type="transmembrane region" description="Helical" evidence="10">
    <location>
        <begin position="83"/>
        <end position="104"/>
    </location>
</feature>
<evidence type="ECO:0000256" key="4">
    <source>
        <dbReference type="ARBA" id="ARBA00022475"/>
    </source>
</evidence>
<dbReference type="KEGG" id="csph:CSPHI_10105"/>
<organism evidence="11 12">
    <name type="scientific">Corynebacterium sphenisci DSM 44792</name>
    <dbReference type="NCBI Taxonomy" id="1437874"/>
    <lineage>
        <taxon>Bacteria</taxon>
        <taxon>Bacillati</taxon>
        <taxon>Actinomycetota</taxon>
        <taxon>Actinomycetes</taxon>
        <taxon>Mycobacteriales</taxon>
        <taxon>Corynebacteriaceae</taxon>
        <taxon>Corynebacterium</taxon>
    </lineage>
</organism>
<feature type="transmembrane region" description="Helical" evidence="10">
    <location>
        <begin position="224"/>
        <end position="243"/>
    </location>
</feature>